<sequence length="746" mass="84100">MFCLLVLLVGLFRLFVSRVDFQQSFVEITVPEKIVSNSSDSKSEYEEISYVISVERKLYTLQLKQRLFIPEDFIVYMYNREGALYYKSDIILKHCNYQGHVAGSPKSVVTLHTCSGLRGLLQFENVTYGIEPLQNSGGFQHLIYRLKSENTDLAVLAKKNTHMKSEDLEHKLGSLIDSRSVSPKLLPQYVEIHIVLDKSLYDYMGSDTESATYKVIQILGLLNAIYSQLKITIVLSSLEFWTYENKISTTGEPDEILQRFLEWKNSYLVLRPHDMAYLFLYRKNPMTVGATFPGKMCILHYAAGIVLYPKGITVEAFSVIIAQLLGISLGIKYDDKRCHCFKSTCIMRPEAVFSSGIKIFSQCSLNDFQNFISKTGATCLKNQPNLKFSARGNTGVCGNYIVEEGETCDCGPPSACRTNKCCDPNHCTKNYYAHCLSGVCCKADCKFNDGGMCRPSYDLECDFPEICNGSSESCPIDLKALDGSSCSEFSNLCFGGSCQDPNKQCQRLFGRASKNGPFACYEEINSQQDRFGNCGRRAENKFVFCNWRNLLCGKLICTYPYRKPYIRENVAVIYSYVLNTVCISLDHKFKKNVRDPMLISNGNPCDGKKFCFNSQCVFLNRIIDAAKSCSTVQCNSHGACTDNKGVCICESDYNPPNCLMKKSRSIGNFLPWKSGTTITRSAKHSKKNWLILSFYLFLPVIFIVTIIATKLITWKGWKKAEDSIITESESEVSTINSYSSDHESTT</sequence>
<dbReference type="PROSITE" id="PS50026">
    <property type="entry name" value="EGF_3"/>
    <property type="match status" value="1"/>
</dbReference>
<dbReference type="InterPro" id="IPR024079">
    <property type="entry name" value="MetalloPept_cat_dom_sf"/>
</dbReference>
<dbReference type="STRING" id="13616.ENSMODP00000028754"/>
<name>F7CND5_MONDO</name>
<dbReference type="GeneTree" id="ENSGT00940000161015"/>
<evidence type="ECO:0000259" key="10">
    <source>
        <dbReference type="PROSITE" id="PS50026"/>
    </source>
</evidence>
<dbReference type="InterPro" id="IPR000742">
    <property type="entry name" value="EGF"/>
</dbReference>
<evidence type="ECO:0000313" key="13">
    <source>
        <dbReference type="Ensembl" id="ENSMODP00000028754.2"/>
    </source>
</evidence>
<evidence type="ECO:0000256" key="7">
    <source>
        <dbReference type="PROSITE-ProRule" id="PRU00276"/>
    </source>
</evidence>
<dbReference type="eggNOG" id="KOG3607">
    <property type="taxonomic scope" value="Eukaryota"/>
</dbReference>
<feature type="signal peptide" evidence="9">
    <location>
        <begin position="1"/>
        <end position="18"/>
    </location>
</feature>
<dbReference type="HOGENOM" id="CLU_012714_4_3_1"/>
<evidence type="ECO:0000256" key="5">
    <source>
        <dbReference type="ARBA" id="ARBA00023157"/>
    </source>
</evidence>
<comment type="subcellular location">
    <subcellularLocation>
        <location evidence="1">Membrane</location>
        <topology evidence="1">Single-pass membrane protein</topology>
    </subcellularLocation>
</comment>
<dbReference type="Pfam" id="PF01421">
    <property type="entry name" value="Reprolysin"/>
    <property type="match status" value="1"/>
</dbReference>
<reference evidence="13" key="3">
    <citation type="submission" date="2025-09" db="UniProtKB">
        <authorList>
            <consortium name="Ensembl"/>
        </authorList>
    </citation>
    <scope>IDENTIFICATION</scope>
</reference>
<dbReference type="Pfam" id="PF08516">
    <property type="entry name" value="ADAM_CR"/>
    <property type="match status" value="1"/>
</dbReference>
<keyword evidence="3 8" id="KW-1133">Transmembrane helix</keyword>
<feature type="disulfide bond" evidence="6">
    <location>
        <begin position="649"/>
        <end position="658"/>
    </location>
</feature>
<dbReference type="PROSITE" id="PS50214">
    <property type="entry name" value="DISINTEGRIN_2"/>
    <property type="match status" value="1"/>
</dbReference>
<evidence type="ECO:0000259" key="11">
    <source>
        <dbReference type="PROSITE" id="PS50214"/>
    </source>
</evidence>
<protein>
    <submittedName>
        <fullName evidence="13">Disintegrin and metalloproteinase domain-containing protein 32</fullName>
    </submittedName>
</protein>
<evidence type="ECO:0000256" key="3">
    <source>
        <dbReference type="ARBA" id="ARBA00022989"/>
    </source>
</evidence>
<feature type="domain" description="Peptidase M12B" evidence="12">
    <location>
        <begin position="188"/>
        <end position="384"/>
    </location>
</feature>
<dbReference type="Proteomes" id="UP000002280">
    <property type="component" value="Chromosome 1"/>
</dbReference>
<dbReference type="GO" id="GO:0006508">
    <property type="term" value="P:proteolysis"/>
    <property type="evidence" value="ECO:0000318"/>
    <property type="project" value="GO_Central"/>
</dbReference>
<dbReference type="GO" id="GO:0007155">
    <property type="term" value="P:cell adhesion"/>
    <property type="evidence" value="ECO:0000318"/>
    <property type="project" value="GO_Central"/>
</dbReference>
<comment type="caution">
    <text evidence="6">Lacks conserved residue(s) required for the propagation of feature annotation.</text>
</comment>
<reference evidence="13" key="2">
    <citation type="submission" date="2025-08" db="UniProtKB">
        <authorList>
            <consortium name="Ensembl"/>
        </authorList>
    </citation>
    <scope>IDENTIFICATION</scope>
</reference>
<dbReference type="CDD" id="cd04269">
    <property type="entry name" value="ZnMc_adamalysin_II_like"/>
    <property type="match status" value="1"/>
</dbReference>
<dbReference type="CTD" id="203102"/>
<feature type="domain" description="Disintegrin" evidence="11">
    <location>
        <begin position="394"/>
        <end position="482"/>
    </location>
</feature>
<keyword evidence="5 6" id="KW-1015">Disulfide bond</keyword>
<dbReference type="PANTHER" id="PTHR11905">
    <property type="entry name" value="ADAM A DISINTEGRIN AND METALLOPROTEASE DOMAIN"/>
    <property type="match status" value="1"/>
</dbReference>
<dbReference type="SUPFAM" id="SSF55486">
    <property type="entry name" value="Metalloproteases ('zincins'), catalytic domain"/>
    <property type="match status" value="1"/>
</dbReference>
<dbReference type="Pfam" id="PF01562">
    <property type="entry name" value="Pep_M12B_propep"/>
    <property type="match status" value="1"/>
</dbReference>
<proteinExistence type="predicted"/>
<reference evidence="13 14" key="1">
    <citation type="journal article" date="2007" name="Nature">
        <title>Genome of the marsupial Monodelphis domestica reveals innovation in non-coding sequences.</title>
        <authorList>
            <person name="Mikkelsen T.S."/>
            <person name="Wakefield M.J."/>
            <person name="Aken B."/>
            <person name="Amemiya C.T."/>
            <person name="Chang J.L."/>
            <person name="Duke S."/>
            <person name="Garber M."/>
            <person name="Gentles A.J."/>
            <person name="Goodstadt L."/>
            <person name="Heger A."/>
            <person name="Jurka J."/>
            <person name="Kamal M."/>
            <person name="Mauceli E."/>
            <person name="Searle S.M."/>
            <person name="Sharpe T."/>
            <person name="Baker M.L."/>
            <person name="Batzer M.A."/>
            <person name="Benos P.V."/>
            <person name="Belov K."/>
            <person name="Clamp M."/>
            <person name="Cook A."/>
            <person name="Cuff J."/>
            <person name="Das R."/>
            <person name="Davidow L."/>
            <person name="Deakin J.E."/>
            <person name="Fazzari M.J."/>
            <person name="Glass J.L."/>
            <person name="Grabherr M."/>
            <person name="Greally J.M."/>
            <person name="Gu W."/>
            <person name="Hore T.A."/>
            <person name="Huttley G.A."/>
            <person name="Kleber M."/>
            <person name="Jirtle R.L."/>
            <person name="Koina E."/>
            <person name="Lee J.T."/>
            <person name="Mahony S."/>
            <person name="Marra M.A."/>
            <person name="Miller R.D."/>
            <person name="Nicholls R.D."/>
            <person name="Oda M."/>
            <person name="Papenfuss A.T."/>
            <person name="Parra Z.E."/>
            <person name="Pollock D.D."/>
            <person name="Ray D.A."/>
            <person name="Schein J.E."/>
            <person name="Speed T.P."/>
            <person name="Thompson K."/>
            <person name="VandeBerg J.L."/>
            <person name="Wade C.M."/>
            <person name="Walker J.A."/>
            <person name="Waters P.D."/>
            <person name="Webber C."/>
            <person name="Weidman J.R."/>
            <person name="Xie X."/>
            <person name="Zody M.C."/>
            <person name="Baldwin J."/>
            <person name="Abdouelleil A."/>
            <person name="Abdulkadir J."/>
            <person name="Abebe A."/>
            <person name="Abera B."/>
            <person name="Abreu J."/>
            <person name="Acer S.C."/>
            <person name="Aftuck L."/>
            <person name="Alexander A."/>
            <person name="An P."/>
            <person name="Anderson E."/>
            <person name="Anderson S."/>
            <person name="Arachi H."/>
            <person name="Azer M."/>
            <person name="Bachantsang P."/>
            <person name="Barry A."/>
            <person name="Bayul T."/>
            <person name="Berlin A."/>
            <person name="Bessette D."/>
            <person name="Bloom T."/>
            <person name="Bloom T."/>
            <person name="Boguslavskiy L."/>
            <person name="Bonnet C."/>
            <person name="Boukhgalter B."/>
            <person name="Bourzgui I."/>
            <person name="Brown A."/>
            <person name="Cahill P."/>
            <person name="Channer S."/>
            <person name="Cheshatsang Y."/>
            <person name="Chuda L."/>
            <person name="Citroen M."/>
            <person name="Collymore A."/>
            <person name="Cooke P."/>
            <person name="Costello M."/>
            <person name="D'Aco K."/>
            <person name="Daza R."/>
            <person name="De Haan G."/>
            <person name="DeGray S."/>
            <person name="DeMaso C."/>
            <person name="Dhargay N."/>
            <person name="Dooley K."/>
            <person name="Dooley E."/>
            <person name="Doricent M."/>
            <person name="Dorje P."/>
            <person name="Dorjee K."/>
            <person name="Dupes A."/>
            <person name="Elong R."/>
            <person name="Falk J."/>
            <person name="Farina A."/>
            <person name="Faro S."/>
            <person name="Ferguson D."/>
            <person name="Fisher S."/>
            <person name="Foley C.D."/>
            <person name="Franke A."/>
            <person name="Friedrich D."/>
            <person name="Gadbois L."/>
            <person name="Gearin G."/>
            <person name="Gearin C.R."/>
            <person name="Giannoukos G."/>
            <person name="Goode T."/>
            <person name="Graham J."/>
            <person name="Grandbois E."/>
            <person name="Grewal S."/>
            <person name="Gyaltsen K."/>
            <person name="Hafez N."/>
            <person name="Hagos B."/>
            <person name="Hall J."/>
            <person name="Henson C."/>
            <person name="Hollinger A."/>
            <person name="Honan T."/>
            <person name="Huard M.D."/>
            <person name="Hughes L."/>
            <person name="Hurhula B."/>
            <person name="Husby M.E."/>
            <person name="Kamat A."/>
            <person name="Kanga B."/>
            <person name="Kashin S."/>
            <person name="Khazanovich D."/>
            <person name="Kisner P."/>
            <person name="Lance K."/>
            <person name="Lara M."/>
            <person name="Lee W."/>
            <person name="Lennon N."/>
            <person name="Letendre F."/>
            <person name="LeVine R."/>
            <person name="Lipovsky A."/>
            <person name="Liu X."/>
            <person name="Liu J."/>
            <person name="Liu S."/>
            <person name="Lokyitsang T."/>
            <person name="Lokyitsang Y."/>
            <person name="Lubonja R."/>
            <person name="Lui A."/>
            <person name="MacDonald P."/>
            <person name="Magnisalis V."/>
            <person name="Maru K."/>
            <person name="Matthews C."/>
            <person name="McCusker W."/>
            <person name="McDonough S."/>
            <person name="Mehta T."/>
            <person name="Meldrim J."/>
            <person name="Meneus L."/>
            <person name="Mihai O."/>
            <person name="Mihalev A."/>
            <person name="Mihova T."/>
            <person name="Mittelman R."/>
            <person name="Mlenga V."/>
            <person name="Montmayeur A."/>
            <person name="Mulrain L."/>
            <person name="Navidi A."/>
            <person name="Naylor J."/>
            <person name="Negash T."/>
            <person name="Nguyen T."/>
            <person name="Nguyen N."/>
            <person name="Nicol R."/>
            <person name="Norbu C."/>
            <person name="Norbu N."/>
            <person name="Novod N."/>
            <person name="O'Neill B."/>
            <person name="Osman S."/>
            <person name="Markiewicz E."/>
            <person name="Oyono O.L."/>
            <person name="Patti C."/>
            <person name="Phunkhang P."/>
            <person name="Pierre F."/>
            <person name="Priest M."/>
            <person name="Raghuraman S."/>
            <person name="Rege F."/>
            <person name="Reyes R."/>
            <person name="Rise C."/>
            <person name="Rogov P."/>
            <person name="Ross K."/>
            <person name="Ryan E."/>
            <person name="Settipalli S."/>
            <person name="Shea T."/>
            <person name="Sherpa N."/>
            <person name="Shi L."/>
            <person name="Shih D."/>
            <person name="Sparrow T."/>
            <person name="Spaulding J."/>
            <person name="Stalker J."/>
            <person name="Stange-Thomann N."/>
            <person name="Stavropoulos S."/>
            <person name="Stone C."/>
            <person name="Strader C."/>
            <person name="Tesfaye S."/>
            <person name="Thomson T."/>
            <person name="Thoulutsang Y."/>
            <person name="Thoulutsang D."/>
            <person name="Topham K."/>
            <person name="Topping I."/>
            <person name="Tsamla T."/>
            <person name="Vassiliev H."/>
            <person name="Vo A."/>
            <person name="Wangchuk T."/>
            <person name="Wangdi T."/>
            <person name="Weiand M."/>
            <person name="Wilkinson J."/>
            <person name="Wilson A."/>
            <person name="Yadav S."/>
            <person name="Young G."/>
            <person name="Yu Q."/>
            <person name="Zembek L."/>
            <person name="Zhong D."/>
            <person name="Zimmer A."/>
            <person name="Zwirko Z."/>
            <person name="Jaffe D.B."/>
            <person name="Alvarez P."/>
            <person name="Brockman W."/>
            <person name="Butler J."/>
            <person name="Chin C."/>
            <person name="Gnerre S."/>
            <person name="MacCallum I."/>
            <person name="Graves J.A."/>
            <person name="Ponting C.P."/>
            <person name="Breen M."/>
            <person name="Samollow P.B."/>
            <person name="Lander E.S."/>
            <person name="Lindblad-Toh K."/>
        </authorList>
    </citation>
    <scope>NUCLEOTIDE SEQUENCE [LARGE SCALE GENOMIC DNA]</scope>
</reference>
<keyword evidence="2 8" id="KW-0812">Transmembrane</keyword>
<dbReference type="OMA" id="GWQCLCP"/>
<keyword evidence="4 8" id="KW-0472">Membrane</keyword>
<gene>
    <name evidence="13" type="primary">LOC100032991</name>
</gene>
<dbReference type="InterPro" id="IPR036436">
    <property type="entry name" value="Disintegrin_dom_sf"/>
</dbReference>
<dbReference type="Pfam" id="PF00200">
    <property type="entry name" value="Disintegrin"/>
    <property type="match status" value="1"/>
</dbReference>
<feature type="disulfide bond" evidence="7">
    <location>
        <begin position="340"/>
        <end position="345"/>
    </location>
</feature>
<feature type="chain" id="PRO_5023942177" evidence="9">
    <location>
        <begin position="19"/>
        <end position="746"/>
    </location>
</feature>
<dbReference type="GO" id="GO:0005886">
    <property type="term" value="C:plasma membrane"/>
    <property type="evidence" value="ECO:0000318"/>
    <property type="project" value="GO_Central"/>
</dbReference>
<evidence type="ECO:0000256" key="2">
    <source>
        <dbReference type="ARBA" id="ARBA00022692"/>
    </source>
</evidence>
<dbReference type="KEGG" id="mdo:100032991"/>
<dbReference type="GO" id="GO:0007339">
    <property type="term" value="P:binding of sperm to zona pellucida"/>
    <property type="evidence" value="ECO:0000318"/>
    <property type="project" value="GO_Central"/>
</dbReference>
<keyword evidence="14" id="KW-1185">Reference proteome</keyword>
<organism evidence="13 14">
    <name type="scientific">Monodelphis domestica</name>
    <name type="common">Gray short-tailed opossum</name>
    <dbReference type="NCBI Taxonomy" id="13616"/>
    <lineage>
        <taxon>Eukaryota</taxon>
        <taxon>Metazoa</taxon>
        <taxon>Chordata</taxon>
        <taxon>Craniata</taxon>
        <taxon>Vertebrata</taxon>
        <taxon>Euteleostomi</taxon>
        <taxon>Mammalia</taxon>
        <taxon>Metatheria</taxon>
        <taxon>Didelphimorphia</taxon>
        <taxon>Didelphidae</taxon>
        <taxon>Monodelphis</taxon>
    </lineage>
</organism>
<evidence type="ECO:0000259" key="12">
    <source>
        <dbReference type="PROSITE" id="PS50215"/>
    </source>
</evidence>
<feature type="domain" description="EGF-like" evidence="10">
    <location>
        <begin position="625"/>
        <end position="659"/>
    </location>
</feature>
<dbReference type="Gene3D" id="3.40.390.10">
    <property type="entry name" value="Collagenase (Catalytic Domain)"/>
    <property type="match status" value="1"/>
</dbReference>
<dbReference type="AlphaFoldDB" id="F7CND5"/>
<evidence type="ECO:0000256" key="9">
    <source>
        <dbReference type="SAM" id="SignalP"/>
    </source>
</evidence>
<dbReference type="InterPro" id="IPR002870">
    <property type="entry name" value="Peptidase_M12B_N"/>
</dbReference>
<dbReference type="InterPro" id="IPR001590">
    <property type="entry name" value="Peptidase_M12B"/>
</dbReference>
<keyword evidence="6" id="KW-0245">EGF-like domain</keyword>
<dbReference type="GeneID" id="100032991"/>
<accession>F7CND5</accession>
<evidence type="ECO:0000256" key="1">
    <source>
        <dbReference type="ARBA" id="ARBA00004167"/>
    </source>
</evidence>
<evidence type="ECO:0000256" key="8">
    <source>
        <dbReference type="SAM" id="Phobius"/>
    </source>
</evidence>
<dbReference type="Bgee" id="ENSMODG00000010529">
    <property type="expression patterns" value="Expressed in spermatocyte and 2 other cell types or tissues"/>
</dbReference>
<dbReference type="SUPFAM" id="SSF57552">
    <property type="entry name" value="Blood coagulation inhibitor (disintegrin)"/>
    <property type="match status" value="1"/>
</dbReference>
<dbReference type="PANTHER" id="PTHR11905:SF158">
    <property type="entry name" value="DISINTEGRIN AND METALLOPROTEINASE DOMAIN-CONTAINING PROTEIN 18"/>
    <property type="match status" value="1"/>
</dbReference>
<evidence type="ECO:0000313" key="14">
    <source>
        <dbReference type="Proteomes" id="UP000002280"/>
    </source>
</evidence>
<keyword evidence="9" id="KW-0732">Signal</keyword>
<dbReference type="OrthoDB" id="5951731at2759"/>
<dbReference type="InterPro" id="IPR034027">
    <property type="entry name" value="Reprolysin_adamalysin"/>
</dbReference>
<dbReference type="RefSeq" id="XP_007476442.1">
    <property type="nucleotide sequence ID" value="XM_007476380.3"/>
</dbReference>
<dbReference type="InterPro" id="IPR006586">
    <property type="entry name" value="ADAM_Cys-rich"/>
</dbReference>
<evidence type="ECO:0000256" key="4">
    <source>
        <dbReference type="ARBA" id="ARBA00023136"/>
    </source>
</evidence>
<evidence type="ECO:0000256" key="6">
    <source>
        <dbReference type="PROSITE-ProRule" id="PRU00076"/>
    </source>
</evidence>
<dbReference type="FunCoup" id="F7CND5">
    <property type="interactions" value="22"/>
</dbReference>
<dbReference type="GO" id="GO:0004222">
    <property type="term" value="F:metalloendopeptidase activity"/>
    <property type="evidence" value="ECO:0000318"/>
    <property type="project" value="GO_Central"/>
</dbReference>
<feature type="transmembrane region" description="Helical" evidence="8">
    <location>
        <begin position="689"/>
        <end position="709"/>
    </location>
</feature>
<dbReference type="Ensembl" id="ENSMODT00000030335.2">
    <property type="protein sequence ID" value="ENSMODP00000028754.2"/>
    <property type="gene ID" value="ENSMODG00000010529.4"/>
</dbReference>
<dbReference type="InParanoid" id="F7CND5"/>
<dbReference type="PROSITE" id="PS50215">
    <property type="entry name" value="ADAM_MEPRO"/>
    <property type="match status" value="1"/>
</dbReference>
<dbReference type="SMART" id="SM00608">
    <property type="entry name" value="ACR"/>
    <property type="match status" value="1"/>
</dbReference>
<dbReference type="InterPro" id="IPR001762">
    <property type="entry name" value="Disintegrin_dom"/>
</dbReference>
<dbReference type="Gene3D" id="4.10.70.10">
    <property type="entry name" value="Disintegrin domain"/>
    <property type="match status" value="1"/>
</dbReference>
<dbReference type="GO" id="GO:0008584">
    <property type="term" value="P:male gonad development"/>
    <property type="evidence" value="ECO:0000318"/>
    <property type="project" value="GO_Central"/>
</dbReference>
<dbReference type="SMART" id="SM00050">
    <property type="entry name" value="DISIN"/>
    <property type="match status" value="1"/>
</dbReference>